<sequence length="917" mass="100775">MDRPSSFSSSPIPASELGAHRPRSLDSLPLECIQVILENLSTDCHALYGLLLTNRSWFQMVVPFLYRSPMALIDATWPKLSRYSRILKKDVLPPPPPSPSLSPAGILGTSATGTIATTDPAEPRSRSQMRRTSTTSSTGNSTGNGGNGGYAYGYAPRTQSRSSSHSSTRSWAGDTFFHGRNDAVLQKGQRERLVKRKKMQVLWVLLNCTLSEQEHEARIAAEHLVGSKHILAGTTTTPSTEVENEQQEQYRHTITTSTLLSLTLSSDLDIDTTYFHPMIDYLSYYTQFHHPGLRFIIWKLFPDIDNASTIEWRLIRHCPERIRELYLESVQMQDMLPLIVTRLETLHRIKACHESWDVPGSIEFMKRHNQLFGTVRMLELEAYLPDNHDTPMEDNLGDLAAQVDRLKVLELAGFESLQARLDLIPRRNLKVLKLNCGKLTPTPSLSDTNTGDHGSDERMTVSMFLSQCRQLEELLLEPVDENVLEWAVQERRNFEIGLLSSSPASPTALAHEPGPSLVPLRVLELSGTDSEHVAMTISQAAEAFQDTLEVIKANSYSFNRTLNTISWRCPMPRLRVFKIVGRSNLPFDFRSLQYCPALRVLDLSKYSGMRGCSEASLLNLKYLTQLEYLGLSSFDHLTDSTLRTVLGSMPRLKHLRLAIGDSSVASSTLASNTMTTAATASSIGSGSARGSGTLGSGVGGNTGPGGGLAGFSGRSSSNSNGSGSGGGMTTDASIRSPFAALSLSPTSTSSPLFSSSSSSPVPLPTSQYPLGGATTYIVTGQIQNQFSQSNNHSNSSNSSYHHHNPSLSQLPPQPPTPGLFSSHSVNSSSTNLIGSEMASSARSTSSLMDRFHLENNYLSLEGILDAIEGLSESKDQLEKLSIVLGKLDFEEHYRRLELYNMQHPELEITVYRYAHTV</sequence>
<dbReference type="Proteomes" id="UP000738325">
    <property type="component" value="Unassembled WGS sequence"/>
</dbReference>
<feature type="compositionally biased region" description="Low complexity" evidence="1">
    <location>
        <begin position="711"/>
        <end position="721"/>
    </location>
</feature>
<dbReference type="InterPro" id="IPR032675">
    <property type="entry name" value="LRR_dom_sf"/>
</dbReference>
<feature type="compositionally biased region" description="Low complexity" evidence="1">
    <location>
        <begin position="821"/>
        <end position="837"/>
    </location>
</feature>
<comment type="caution">
    <text evidence="2">The sequence shown here is derived from an EMBL/GenBank/DDBJ whole genome shotgun (WGS) entry which is preliminary data.</text>
</comment>
<organism evidence="2 3">
    <name type="scientific">Dissophora globulifera</name>
    <dbReference type="NCBI Taxonomy" id="979702"/>
    <lineage>
        <taxon>Eukaryota</taxon>
        <taxon>Fungi</taxon>
        <taxon>Fungi incertae sedis</taxon>
        <taxon>Mucoromycota</taxon>
        <taxon>Mortierellomycotina</taxon>
        <taxon>Mortierellomycetes</taxon>
        <taxon>Mortierellales</taxon>
        <taxon>Mortierellaceae</taxon>
        <taxon>Dissophora</taxon>
    </lineage>
</organism>
<evidence type="ECO:0000313" key="3">
    <source>
        <dbReference type="Proteomes" id="UP000738325"/>
    </source>
</evidence>
<gene>
    <name evidence="2" type="ORF">BGZ99_006600</name>
</gene>
<keyword evidence="3" id="KW-1185">Reference proteome</keyword>
<feature type="compositionally biased region" description="Gly residues" evidence="1">
    <location>
        <begin position="142"/>
        <end position="151"/>
    </location>
</feature>
<feature type="compositionally biased region" description="Low complexity" evidence="1">
    <location>
        <begin position="787"/>
        <end position="810"/>
    </location>
</feature>
<dbReference type="SUPFAM" id="SSF52047">
    <property type="entry name" value="RNI-like"/>
    <property type="match status" value="1"/>
</dbReference>
<feature type="region of interest" description="Disordered" evidence="1">
    <location>
        <begin position="91"/>
        <end position="170"/>
    </location>
</feature>
<feature type="region of interest" description="Disordered" evidence="1">
    <location>
        <begin position="680"/>
        <end position="732"/>
    </location>
</feature>
<dbReference type="AlphaFoldDB" id="A0A9P6US73"/>
<reference evidence="2" key="1">
    <citation type="journal article" date="2020" name="Fungal Divers.">
        <title>Resolving the Mortierellaceae phylogeny through synthesis of multi-gene phylogenetics and phylogenomics.</title>
        <authorList>
            <person name="Vandepol N."/>
            <person name="Liber J."/>
            <person name="Desiro A."/>
            <person name="Na H."/>
            <person name="Kennedy M."/>
            <person name="Barry K."/>
            <person name="Grigoriev I.V."/>
            <person name="Miller A.N."/>
            <person name="O'Donnell K."/>
            <person name="Stajich J.E."/>
            <person name="Bonito G."/>
        </authorList>
    </citation>
    <scope>NUCLEOTIDE SEQUENCE</scope>
    <source>
        <strain evidence="2">REB-010B</strain>
    </source>
</reference>
<dbReference type="OrthoDB" id="2330282at2759"/>
<dbReference type="Gene3D" id="3.80.10.10">
    <property type="entry name" value="Ribonuclease Inhibitor"/>
    <property type="match status" value="1"/>
</dbReference>
<evidence type="ECO:0000256" key="1">
    <source>
        <dbReference type="SAM" id="MobiDB-lite"/>
    </source>
</evidence>
<evidence type="ECO:0000313" key="2">
    <source>
        <dbReference type="EMBL" id="KAG0316942.1"/>
    </source>
</evidence>
<feature type="region of interest" description="Disordered" evidence="1">
    <location>
        <begin position="787"/>
        <end position="837"/>
    </location>
</feature>
<feature type="compositionally biased region" description="Gly residues" evidence="1">
    <location>
        <begin position="687"/>
        <end position="710"/>
    </location>
</feature>
<feature type="compositionally biased region" description="Low complexity" evidence="1">
    <location>
        <begin position="157"/>
        <end position="170"/>
    </location>
</feature>
<name>A0A9P6US73_9FUNG</name>
<proteinExistence type="predicted"/>
<accession>A0A9P6US73</accession>
<evidence type="ECO:0008006" key="4">
    <source>
        <dbReference type="Google" id="ProtNLM"/>
    </source>
</evidence>
<dbReference type="EMBL" id="JAAAIP010000450">
    <property type="protein sequence ID" value="KAG0316942.1"/>
    <property type="molecule type" value="Genomic_DNA"/>
</dbReference>
<protein>
    <recommendedName>
        <fullName evidence="4">F-box domain-containing protein</fullName>
    </recommendedName>
</protein>
<feature type="compositionally biased region" description="Low complexity" evidence="1">
    <location>
        <begin position="132"/>
        <end position="141"/>
    </location>
</feature>